<dbReference type="AlphaFoldDB" id="A0A2M6WNT1"/>
<proteinExistence type="predicted"/>
<evidence type="ECO:0000313" key="1">
    <source>
        <dbReference type="EMBL" id="PIT94465.1"/>
    </source>
</evidence>
<feature type="non-terminal residue" evidence="1">
    <location>
        <position position="106"/>
    </location>
</feature>
<reference evidence="2" key="1">
    <citation type="submission" date="2017-09" db="EMBL/GenBank/DDBJ databases">
        <title>Depth-based differentiation of microbial function through sediment-hosted aquifers and enrichment of novel symbionts in the deep terrestrial subsurface.</title>
        <authorList>
            <person name="Probst A.J."/>
            <person name="Ladd B."/>
            <person name="Jarett J.K."/>
            <person name="Geller-Mcgrath D.E."/>
            <person name="Sieber C.M.K."/>
            <person name="Emerson J.B."/>
            <person name="Anantharaman K."/>
            <person name="Thomas B.C."/>
            <person name="Malmstrom R."/>
            <person name="Stieglmeier M."/>
            <person name="Klingl A."/>
            <person name="Woyke T."/>
            <person name="Ryan C.M."/>
            <person name="Banfield J.F."/>
        </authorList>
    </citation>
    <scope>NUCLEOTIDE SEQUENCE [LARGE SCALE GENOMIC DNA]</scope>
</reference>
<dbReference type="Proteomes" id="UP000228900">
    <property type="component" value="Unassembled WGS sequence"/>
</dbReference>
<comment type="caution">
    <text evidence="1">The sequence shown here is derived from an EMBL/GenBank/DDBJ whole genome shotgun (WGS) entry which is preliminary data.</text>
</comment>
<protein>
    <submittedName>
        <fullName evidence="1">Uncharacterized protein</fullName>
    </submittedName>
</protein>
<evidence type="ECO:0000313" key="2">
    <source>
        <dbReference type="Proteomes" id="UP000228900"/>
    </source>
</evidence>
<accession>A0A2M6WNT1</accession>
<gene>
    <name evidence="1" type="ORF">COT98_03525</name>
</gene>
<sequence>MHLGLMRYKYAAVEGRTGLGKTSFSIPAITLSEFQITGEGFIWAFPNERLRDEACEGAKKVFDKVEVTRDGVTRKLKAAVYDETKPKDEALKDIEGADVVFITLKG</sequence>
<dbReference type="EMBL" id="PFAQ01000049">
    <property type="protein sequence ID" value="PIT94465.1"/>
    <property type="molecule type" value="Genomic_DNA"/>
</dbReference>
<name>A0A2M6WNT1_9BACT</name>
<organism evidence="1 2">
    <name type="scientific">Candidatus Falkowbacteria bacterium CG10_big_fil_rev_8_21_14_0_10_39_9</name>
    <dbReference type="NCBI Taxonomy" id="1974566"/>
    <lineage>
        <taxon>Bacteria</taxon>
        <taxon>Candidatus Falkowiibacteriota</taxon>
    </lineage>
</organism>